<protein>
    <submittedName>
        <fullName evidence="1">GrpB family protein</fullName>
    </submittedName>
</protein>
<name>A0AAJ1Z078_9BACI</name>
<dbReference type="PANTHER" id="PTHR34822">
    <property type="entry name" value="GRPB DOMAIN PROTEIN (AFU_ORTHOLOGUE AFUA_1G01530)"/>
    <property type="match status" value="1"/>
</dbReference>
<comment type="caution">
    <text evidence="1">The sequence shown here is derived from an EMBL/GenBank/DDBJ whole genome shotgun (WGS) entry which is preliminary data.</text>
</comment>
<dbReference type="AlphaFoldDB" id="A0AAJ1Z078"/>
<gene>
    <name evidence="1" type="ORF">FOS08_16310</name>
</gene>
<accession>A0AAJ1Z078</accession>
<dbReference type="Proteomes" id="UP001248134">
    <property type="component" value="Unassembled WGS sequence"/>
</dbReference>
<dbReference type="InterPro" id="IPR043519">
    <property type="entry name" value="NT_sf"/>
</dbReference>
<organism evidence="1 2">
    <name type="scientific">Bacillus pseudomycoides</name>
    <dbReference type="NCBI Taxonomy" id="64104"/>
    <lineage>
        <taxon>Bacteria</taxon>
        <taxon>Bacillati</taxon>
        <taxon>Bacillota</taxon>
        <taxon>Bacilli</taxon>
        <taxon>Bacillales</taxon>
        <taxon>Bacillaceae</taxon>
        <taxon>Bacillus</taxon>
        <taxon>Bacillus cereus group</taxon>
    </lineage>
</organism>
<reference evidence="1" key="1">
    <citation type="submission" date="2019-07" db="EMBL/GenBank/DDBJ databases">
        <title>Phylogenomic Reclassification of ATCC Bacillus Strains and Various Taxa within the Genus Bacillus.</title>
        <authorList>
            <person name="Riojas M.A."/>
            <person name="Frank A.M."/>
            <person name="Fenn S.L."/>
            <person name="King S.P."/>
            <person name="Brower S.M."/>
            <person name="Hazbon M.H."/>
        </authorList>
    </citation>
    <scope>NUCLEOTIDE SEQUENCE</scope>
    <source>
        <strain evidence="1">NR-12239</strain>
    </source>
</reference>
<dbReference type="RefSeq" id="WP_098604077.1">
    <property type="nucleotide sequence ID" value="NZ_JARMDG010000030.1"/>
</dbReference>
<dbReference type="SUPFAM" id="SSF81301">
    <property type="entry name" value="Nucleotidyltransferase"/>
    <property type="match status" value="1"/>
</dbReference>
<dbReference type="Pfam" id="PF04229">
    <property type="entry name" value="GrpB"/>
    <property type="match status" value="1"/>
</dbReference>
<dbReference type="Gene3D" id="3.30.460.10">
    <property type="entry name" value="Beta Polymerase, domain 2"/>
    <property type="match status" value="1"/>
</dbReference>
<dbReference type="PANTHER" id="PTHR34822:SF1">
    <property type="entry name" value="GRPB FAMILY PROTEIN"/>
    <property type="match status" value="1"/>
</dbReference>
<sequence>MKLGLKKDEVKLVPYTTDWSTEFLKVQKEIYQCTGISENRIEHIGSTAIKDMLAKPILDILVAVDDLGILNPSIINGLKSIGFLRLRVERPNEIVFAKFTDNTYEERAHYIHIVEFEKELWKNLIFFRDYLNANENAHKEYINIKLDYLKSHSTGINEYTNHKESFVKSIFEKRIDN</sequence>
<dbReference type="InterPro" id="IPR007344">
    <property type="entry name" value="GrpB/CoaE"/>
</dbReference>
<evidence type="ECO:0000313" key="2">
    <source>
        <dbReference type="Proteomes" id="UP001248134"/>
    </source>
</evidence>
<evidence type="ECO:0000313" key="1">
    <source>
        <dbReference type="EMBL" id="MDR4327435.1"/>
    </source>
</evidence>
<dbReference type="EMBL" id="VLYX01000016">
    <property type="protein sequence ID" value="MDR4327435.1"/>
    <property type="molecule type" value="Genomic_DNA"/>
</dbReference>
<proteinExistence type="predicted"/>